<dbReference type="EMBL" id="CAJVPM010001848">
    <property type="protein sequence ID" value="CAG8474960.1"/>
    <property type="molecule type" value="Genomic_DNA"/>
</dbReference>
<name>A0ACA9KIK0_9GLOM</name>
<dbReference type="Proteomes" id="UP000789860">
    <property type="component" value="Unassembled WGS sequence"/>
</dbReference>
<comment type="caution">
    <text evidence="1">The sequence shown here is derived from an EMBL/GenBank/DDBJ whole genome shotgun (WGS) entry which is preliminary data.</text>
</comment>
<keyword evidence="2" id="KW-1185">Reference proteome</keyword>
<protein>
    <submittedName>
        <fullName evidence="1">1665_t:CDS:1</fullName>
    </submittedName>
</protein>
<organism evidence="1 2">
    <name type="scientific">Scutellospora calospora</name>
    <dbReference type="NCBI Taxonomy" id="85575"/>
    <lineage>
        <taxon>Eukaryota</taxon>
        <taxon>Fungi</taxon>
        <taxon>Fungi incertae sedis</taxon>
        <taxon>Mucoromycota</taxon>
        <taxon>Glomeromycotina</taxon>
        <taxon>Glomeromycetes</taxon>
        <taxon>Diversisporales</taxon>
        <taxon>Gigasporaceae</taxon>
        <taxon>Scutellospora</taxon>
    </lineage>
</organism>
<accession>A0ACA9KIK0</accession>
<reference evidence="1" key="1">
    <citation type="submission" date="2021-06" db="EMBL/GenBank/DDBJ databases">
        <authorList>
            <person name="Kallberg Y."/>
            <person name="Tangrot J."/>
            <person name="Rosling A."/>
        </authorList>
    </citation>
    <scope>NUCLEOTIDE SEQUENCE</scope>
    <source>
        <strain evidence="1">AU212A</strain>
    </source>
</reference>
<proteinExistence type="predicted"/>
<gene>
    <name evidence="1" type="ORF">SCALOS_LOCUS2184</name>
</gene>
<evidence type="ECO:0000313" key="2">
    <source>
        <dbReference type="Proteomes" id="UP000789860"/>
    </source>
</evidence>
<evidence type="ECO:0000313" key="1">
    <source>
        <dbReference type="EMBL" id="CAG8474960.1"/>
    </source>
</evidence>
<sequence length="110" mass="11987">MATPQQLWNIGAILGSFTINGHATFSIIYINLKLNFLGAHKIKNSEKSKSWEIATYYQLIHSIALIAFSNLRNPATNKPPTLAGSLIAVGFITPVGGILMMAGWVTLLLF</sequence>